<dbReference type="SMART" id="SM00471">
    <property type="entry name" value="HDc"/>
    <property type="match status" value="1"/>
</dbReference>
<protein>
    <submittedName>
        <fullName evidence="2">HD family phosphohydrolase</fullName>
    </submittedName>
</protein>
<dbReference type="EMBL" id="JAAXPM010000001">
    <property type="protein sequence ID" value="NKY66304.1"/>
    <property type="molecule type" value="Genomic_DNA"/>
</dbReference>
<dbReference type="EMBL" id="FMAW01000017">
    <property type="protein sequence ID" value="SCC11079.1"/>
    <property type="molecule type" value="Genomic_DNA"/>
</dbReference>
<dbReference type="OrthoDB" id="9797344at2"/>
<organism evidence="2 5">
    <name type="scientific">Weissella hellenica</name>
    <dbReference type="NCBI Taxonomy" id="46256"/>
    <lineage>
        <taxon>Bacteria</taxon>
        <taxon>Bacillati</taxon>
        <taxon>Bacillota</taxon>
        <taxon>Bacilli</taxon>
        <taxon>Lactobacillales</taxon>
        <taxon>Lactobacillaceae</taxon>
        <taxon>Weissella</taxon>
    </lineage>
</organism>
<dbReference type="Gene3D" id="1.20.58.1910">
    <property type="match status" value="1"/>
</dbReference>
<dbReference type="InterPro" id="IPR003607">
    <property type="entry name" value="HD/PDEase_dom"/>
</dbReference>
<sequence>MGYDEAEKLTHIKEFTKKVLQSDKTGHDMTHIERVLAMTQHILVTEPTANAFVAQAAALLHDTYDDKLFDDVELAKARVIKLLTDIAVPAEQQVDIFNIIDNMSWSKQRFGKPVRLSLAGKIVQDADRLDAIGAIAIARAIQFGAIKGDPLYDPAMPPRRIATKAAYRKGEGNTVINHFYEKLFLLKDYLNTLEGQRIGIERDRIMHDFVNQFEKEWQQKDY</sequence>
<evidence type="ECO:0000313" key="4">
    <source>
        <dbReference type="Proteomes" id="UP000182448"/>
    </source>
</evidence>
<accession>A0A4Y4G6S0</accession>
<dbReference type="Proteomes" id="UP000182448">
    <property type="component" value="Unassembled WGS sequence"/>
</dbReference>
<comment type="caution">
    <text evidence="2">The sequence shown here is derived from an EMBL/GenBank/DDBJ whole genome shotgun (WGS) entry which is preliminary data.</text>
</comment>
<feature type="domain" description="HD/PDEase" evidence="1">
    <location>
        <begin position="24"/>
        <end position="141"/>
    </location>
</feature>
<evidence type="ECO:0000313" key="5">
    <source>
        <dbReference type="Proteomes" id="UP000585749"/>
    </source>
</evidence>
<name>A0A4Y4G6S0_WEIHE</name>
<dbReference type="PANTHER" id="PTHR33594">
    <property type="entry name" value="SUPERFAMILY HYDROLASE, PUTATIVE (AFU_ORTHOLOGUE AFUA_1G03035)-RELATED"/>
    <property type="match status" value="1"/>
</dbReference>
<keyword evidence="2" id="KW-0378">Hydrolase</keyword>
<dbReference type="InterPro" id="IPR006674">
    <property type="entry name" value="HD_domain"/>
</dbReference>
<dbReference type="RefSeq" id="WP_074428004.1">
    <property type="nucleotide sequence ID" value="NZ_BJEG01000001.1"/>
</dbReference>
<dbReference type="Gene3D" id="1.10.472.50">
    <property type="entry name" value="HD-domain/PDEase-like"/>
    <property type="match status" value="1"/>
</dbReference>
<evidence type="ECO:0000313" key="2">
    <source>
        <dbReference type="EMBL" id="NKY66304.1"/>
    </source>
</evidence>
<evidence type="ECO:0000259" key="1">
    <source>
        <dbReference type="SMART" id="SM00471"/>
    </source>
</evidence>
<reference evidence="3 4" key="1">
    <citation type="submission" date="2016-08" db="EMBL/GenBank/DDBJ databases">
        <authorList>
            <person name="Varghese N."/>
            <person name="Submissions Spin"/>
        </authorList>
    </citation>
    <scope>NUCLEOTIDE SEQUENCE [LARGE SCALE GENOMIC DNA]</scope>
    <source>
        <strain evidence="3 4">R-53116</strain>
    </source>
</reference>
<dbReference type="SUPFAM" id="SSF109604">
    <property type="entry name" value="HD-domain/PDEase-like"/>
    <property type="match status" value="1"/>
</dbReference>
<gene>
    <name evidence="3" type="ORF">GA0061075_11716</name>
    <name evidence="2" type="ORF">HF960_01100</name>
</gene>
<evidence type="ECO:0000313" key="3">
    <source>
        <dbReference type="EMBL" id="SCC11079.1"/>
    </source>
</evidence>
<reference evidence="2 5" key="2">
    <citation type="submission" date="2020-04" db="EMBL/GenBank/DDBJ databases">
        <title>MicrobeNet Type strains.</title>
        <authorList>
            <person name="Nicholson A.C."/>
        </authorList>
    </citation>
    <scope>NUCLEOTIDE SEQUENCE [LARGE SCALE GENOMIC DNA]</scope>
    <source>
        <strain evidence="2 5">CCUG 33494</strain>
    </source>
</reference>
<dbReference type="Proteomes" id="UP000585749">
    <property type="component" value="Unassembled WGS sequence"/>
</dbReference>
<dbReference type="AlphaFoldDB" id="A0A4Y4G6S0"/>
<proteinExistence type="predicted"/>
<dbReference type="Pfam" id="PF01966">
    <property type="entry name" value="HD"/>
    <property type="match status" value="1"/>
</dbReference>
<dbReference type="GO" id="GO:0016787">
    <property type="term" value="F:hydrolase activity"/>
    <property type="evidence" value="ECO:0007669"/>
    <property type="project" value="UniProtKB-KW"/>
</dbReference>
<keyword evidence="4" id="KW-1185">Reference proteome</keyword>
<dbReference type="PANTHER" id="PTHR33594:SF1">
    <property type="entry name" value="HD_PDEASE DOMAIN-CONTAINING PROTEIN"/>
    <property type="match status" value="1"/>
</dbReference>